<dbReference type="Proteomes" id="UP001597024">
    <property type="component" value="Unassembled WGS sequence"/>
</dbReference>
<name>A0ABW3E1J0_9ACTN</name>
<evidence type="ECO:0000313" key="2">
    <source>
        <dbReference type="Proteomes" id="UP001597024"/>
    </source>
</evidence>
<evidence type="ECO:0000313" key="1">
    <source>
        <dbReference type="EMBL" id="MFD0889229.1"/>
    </source>
</evidence>
<accession>A0ABW3E1J0</accession>
<dbReference type="EMBL" id="JBHTHX010001721">
    <property type="protein sequence ID" value="MFD0889229.1"/>
    <property type="molecule type" value="Genomic_DNA"/>
</dbReference>
<sequence length="95" mass="10450">MATTSKTTPVRHRPKVVRTAGDVGTVYQFVCLCGAAGEEQAARRMALVDLNQHVMSLPRVPADQQCRTPRTHGRSPWEPCGLCEGQLDLFDLEVS</sequence>
<comment type="caution">
    <text evidence="1">The sequence shown here is derived from an EMBL/GenBank/DDBJ whole genome shotgun (WGS) entry which is preliminary data.</text>
</comment>
<organism evidence="1 2">
    <name type="scientific">Streptosporangium algeriense</name>
    <dbReference type="NCBI Taxonomy" id="1682748"/>
    <lineage>
        <taxon>Bacteria</taxon>
        <taxon>Bacillati</taxon>
        <taxon>Actinomycetota</taxon>
        <taxon>Actinomycetes</taxon>
        <taxon>Streptosporangiales</taxon>
        <taxon>Streptosporangiaceae</taxon>
        <taxon>Streptosporangium</taxon>
    </lineage>
</organism>
<keyword evidence="2" id="KW-1185">Reference proteome</keyword>
<reference evidence="2" key="1">
    <citation type="journal article" date="2019" name="Int. J. Syst. Evol. Microbiol.">
        <title>The Global Catalogue of Microorganisms (GCM) 10K type strain sequencing project: providing services to taxonomists for standard genome sequencing and annotation.</title>
        <authorList>
            <consortium name="The Broad Institute Genomics Platform"/>
            <consortium name="The Broad Institute Genome Sequencing Center for Infectious Disease"/>
            <person name="Wu L."/>
            <person name="Ma J."/>
        </authorList>
    </citation>
    <scope>NUCLEOTIDE SEQUENCE [LARGE SCALE GENOMIC DNA]</scope>
    <source>
        <strain evidence="2">CCUG 62974</strain>
    </source>
</reference>
<gene>
    <name evidence="1" type="ORF">ACFQ08_32240</name>
</gene>
<protein>
    <submittedName>
        <fullName evidence="1">Uncharacterized protein</fullName>
    </submittedName>
</protein>
<proteinExistence type="predicted"/>